<keyword evidence="5 10" id="KW-0812">Transmembrane</keyword>
<evidence type="ECO:0000313" key="11">
    <source>
        <dbReference type="EMBL" id="RRK09465.1"/>
    </source>
</evidence>
<evidence type="ECO:0000256" key="9">
    <source>
        <dbReference type="ARBA" id="ARBA00023136"/>
    </source>
</evidence>
<organism evidence="11 12">
    <name type="scientific">Lactiplantibacillus garii</name>
    <dbReference type="NCBI Taxonomy" id="2306423"/>
    <lineage>
        <taxon>Bacteria</taxon>
        <taxon>Bacillati</taxon>
        <taxon>Bacillota</taxon>
        <taxon>Bacilli</taxon>
        <taxon>Lactobacillales</taxon>
        <taxon>Lactobacillaceae</taxon>
        <taxon>Lactiplantibacillus</taxon>
    </lineage>
</organism>
<dbReference type="InterPro" id="IPR003849">
    <property type="entry name" value="Preprotein_translocase_YajC"/>
</dbReference>
<comment type="caution">
    <text evidence="11">The sequence shown here is derived from an EMBL/GenBank/DDBJ whole genome shotgun (WGS) entry which is preliminary data.</text>
</comment>
<dbReference type="GO" id="GO:0005886">
    <property type="term" value="C:plasma membrane"/>
    <property type="evidence" value="ECO:0007669"/>
    <property type="project" value="UniProtKB-SubCell"/>
</dbReference>
<dbReference type="Proteomes" id="UP000283633">
    <property type="component" value="Unassembled WGS sequence"/>
</dbReference>
<sequence length="93" mass="10394">MASNMVIQIITIVLVVILLAIYVVAMPIAKRKQLQRQKDNFDQFIASLKVGDHVVMQDGITGELTQVTEDDVKIKIAANVVIRVKKMAIMTKE</sequence>
<evidence type="ECO:0000256" key="1">
    <source>
        <dbReference type="ARBA" id="ARBA00004162"/>
    </source>
</evidence>
<dbReference type="EMBL" id="QWZQ01000054">
    <property type="protein sequence ID" value="RRK09465.1"/>
    <property type="molecule type" value="Genomic_DNA"/>
</dbReference>
<accession>A0A426D476</accession>
<protein>
    <submittedName>
        <fullName evidence="11">Preprotein translocase subunit YajC</fullName>
    </submittedName>
</protein>
<evidence type="ECO:0000256" key="2">
    <source>
        <dbReference type="ARBA" id="ARBA00006742"/>
    </source>
</evidence>
<gene>
    <name evidence="11" type="primary">yajC</name>
    <name evidence="11" type="ORF">D1831_12565</name>
</gene>
<keyword evidence="6" id="KW-0653">Protein transport</keyword>
<reference evidence="11 12" key="1">
    <citation type="submission" date="2018-08" db="EMBL/GenBank/DDBJ databases">
        <title>Genome Lactobacillus garii FI11369.</title>
        <authorList>
            <person name="Diaz M."/>
            <person name="Narbad A."/>
        </authorList>
    </citation>
    <scope>NUCLEOTIDE SEQUENCE [LARGE SCALE GENOMIC DNA]</scope>
    <source>
        <strain evidence="11 12">FI11369</strain>
    </source>
</reference>
<evidence type="ECO:0000256" key="5">
    <source>
        <dbReference type="ARBA" id="ARBA00022692"/>
    </source>
</evidence>
<comment type="similarity">
    <text evidence="2">Belongs to the YajC family.</text>
</comment>
<dbReference type="NCBIfam" id="TIGR00739">
    <property type="entry name" value="yajC"/>
    <property type="match status" value="1"/>
</dbReference>
<keyword evidence="12" id="KW-1185">Reference proteome</keyword>
<evidence type="ECO:0000256" key="3">
    <source>
        <dbReference type="ARBA" id="ARBA00022448"/>
    </source>
</evidence>
<comment type="subcellular location">
    <subcellularLocation>
        <location evidence="1">Cell membrane</location>
        <topology evidence="1">Single-pass membrane protein</topology>
    </subcellularLocation>
</comment>
<keyword evidence="9 10" id="KW-0472">Membrane</keyword>
<evidence type="ECO:0000256" key="8">
    <source>
        <dbReference type="ARBA" id="ARBA00023010"/>
    </source>
</evidence>
<keyword evidence="3" id="KW-0813">Transport</keyword>
<dbReference type="AlphaFoldDB" id="A0A426D476"/>
<keyword evidence="4" id="KW-1003">Cell membrane</keyword>
<keyword evidence="8" id="KW-0811">Translocation</keyword>
<dbReference type="PANTHER" id="PTHR33909">
    <property type="entry name" value="SEC TRANSLOCON ACCESSORY COMPLEX SUBUNIT YAJC"/>
    <property type="match status" value="1"/>
</dbReference>
<evidence type="ECO:0000256" key="10">
    <source>
        <dbReference type="SAM" id="Phobius"/>
    </source>
</evidence>
<evidence type="ECO:0000256" key="7">
    <source>
        <dbReference type="ARBA" id="ARBA00022989"/>
    </source>
</evidence>
<dbReference type="PANTHER" id="PTHR33909:SF1">
    <property type="entry name" value="SEC TRANSLOCON ACCESSORY COMPLEX SUBUNIT YAJC"/>
    <property type="match status" value="1"/>
</dbReference>
<evidence type="ECO:0000313" key="12">
    <source>
        <dbReference type="Proteomes" id="UP000283633"/>
    </source>
</evidence>
<feature type="transmembrane region" description="Helical" evidence="10">
    <location>
        <begin position="6"/>
        <end position="29"/>
    </location>
</feature>
<name>A0A426D476_9LACO</name>
<dbReference type="Pfam" id="PF02699">
    <property type="entry name" value="YajC"/>
    <property type="match status" value="1"/>
</dbReference>
<evidence type="ECO:0000256" key="6">
    <source>
        <dbReference type="ARBA" id="ARBA00022927"/>
    </source>
</evidence>
<keyword evidence="7 10" id="KW-1133">Transmembrane helix</keyword>
<evidence type="ECO:0000256" key="4">
    <source>
        <dbReference type="ARBA" id="ARBA00022475"/>
    </source>
</evidence>
<dbReference type="GO" id="GO:0015031">
    <property type="term" value="P:protein transport"/>
    <property type="evidence" value="ECO:0007669"/>
    <property type="project" value="UniProtKB-KW"/>
</dbReference>
<dbReference type="SMART" id="SM01323">
    <property type="entry name" value="YajC"/>
    <property type="match status" value="1"/>
</dbReference>
<proteinExistence type="inferred from homology"/>